<comment type="PTM">
    <text evidence="5">Carboxylation allows a single lysine to coordinate two nickel ions.</text>
</comment>
<feature type="binding site" evidence="5">
    <location>
        <position position="360"/>
    </location>
    <ligand>
        <name>Ni(2+)</name>
        <dbReference type="ChEBI" id="CHEBI:49786"/>
        <label>1</label>
    </ligand>
</feature>
<dbReference type="InterPro" id="IPR032466">
    <property type="entry name" value="Metal_Hydrolase"/>
</dbReference>
<dbReference type="CDD" id="cd00375">
    <property type="entry name" value="Urease_alpha"/>
    <property type="match status" value="1"/>
</dbReference>
<comment type="subunit">
    <text evidence="5">Heterotrimer of UreA (gamma), UreB (beta) and UreC (alpha) subunits. Three heterotrimers associate to form the active enzyme.</text>
</comment>
<accession>A0ABU7HDJ5</accession>
<dbReference type="PROSITE" id="PS51368">
    <property type="entry name" value="UREASE_3"/>
    <property type="match status" value="1"/>
</dbReference>
<dbReference type="HAMAP" id="MF_01953">
    <property type="entry name" value="Urease_alpha"/>
    <property type="match status" value="1"/>
</dbReference>
<evidence type="ECO:0000256" key="4">
    <source>
        <dbReference type="ARBA" id="ARBA00022801"/>
    </source>
</evidence>
<feature type="binding site" evidence="5">
    <location>
        <position position="272"/>
    </location>
    <ligand>
        <name>Ni(2+)</name>
        <dbReference type="ChEBI" id="CHEBI:49786"/>
        <label>2</label>
    </ligand>
</feature>
<feature type="binding site" evidence="5">
    <location>
        <position position="246"/>
    </location>
    <ligand>
        <name>Ni(2+)</name>
        <dbReference type="ChEBI" id="CHEBI:49786"/>
        <label>2</label>
    </ligand>
</feature>
<keyword evidence="12" id="KW-1185">Reference proteome</keyword>
<reference evidence="11" key="1">
    <citation type="submission" date="2024-01" db="EMBL/GenBank/DDBJ databases">
        <title>Unpublished Manusciprt.</title>
        <authorList>
            <person name="Duman M."/>
            <person name="Valdes E.G."/>
            <person name="Ajmi N."/>
            <person name="Altun S."/>
            <person name="Saticioglu I.B."/>
        </authorList>
    </citation>
    <scope>NUCLEOTIDE SEQUENCE</scope>
    <source>
        <strain evidence="11">137P</strain>
    </source>
</reference>
<dbReference type="Gene3D" id="3.20.20.140">
    <property type="entry name" value="Metal-dependent hydrolases"/>
    <property type="match status" value="1"/>
</dbReference>
<feature type="active site" description="Proton donor" evidence="5 7">
    <location>
        <position position="320"/>
    </location>
</feature>
<keyword evidence="3 5" id="KW-0479">Metal-binding</keyword>
<keyword evidence="4 5" id="KW-0378">Hydrolase</keyword>
<dbReference type="RefSeq" id="WP_330104337.1">
    <property type="nucleotide sequence ID" value="NZ_JAZDCT010000019.1"/>
</dbReference>
<feature type="binding site" description="via carbamate group" evidence="5">
    <location>
        <position position="217"/>
    </location>
    <ligand>
        <name>Ni(2+)</name>
        <dbReference type="ChEBI" id="CHEBI:49786"/>
        <label>1</label>
    </ligand>
</feature>
<dbReference type="PANTHER" id="PTHR43440">
    <property type="entry name" value="UREASE"/>
    <property type="match status" value="1"/>
</dbReference>
<evidence type="ECO:0000313" key="11">
    <source>
        <dbReference type="EMBL" id="MEE1889022.1"/>
    </source>
</evidence>
<evidence type="ECO:0000256" key="5">
    <source>
        <dbReference type="HAMAP-Rule" id="MF_01953"/>
    </source>
</evidence>
<proteinExistence type="inferred from homology"/>
<evidence type="ECO:0000256" key="6">
    <source>
        <dbReference type="NCBIfam" id="TIGR01792"/>
    </source>
</evidence>
<protein>
    <recommendedName>
        <fullName evidence="5 6">Urease subunit alpha</fullName>
        <ecNumber evidence="5 6">3.5.1.5</ecNumber>
    </recommendedName>
    <alternativeName>
        <fullName evidence="5">Urea amidohydrolase subunit alpha</fullName>
    </alternativeName>
</protein>
<evidence type="ECO:0000256" key="1">
    <source>
        <dbReference type="ARBA" id="ARBA00004897"/>
    </source>
</evidence>
<dbReference type="PROSITE" id="PS01120">
    <property type="entry name" value="UREASE_1"/>
    <property type="match status" value="1"/>
</dbReference>
<keyword evidence="2 5" id="KW-0533">Nickel</keyword>
<feature type="binding site" evidence="5 7">
    <location>
        <position position="219"/>
    </location>
    <ligand>
        <name>substrate</name>
    </ligand>
</feature>
<dbReference type="InterPro" id="IPR029754">
    <property type="entry name" value="Urease_Ni-bd"/>
</dbReference>
<evidence type="ECO:0000256" key="8">
    <source>
        <dbReference type="RuleBase" id="RU000510"/>
    </source>
</evidence>
<feature type="binding site" evidence="5">
    <location>
        <position position="134"/>
    </location>
    <ligand>
        <name>Ni(2+)</name>
        <dbReference type="ChEBI" id="CHEBI:49786"/>
        <label>1</label>
    </ligand>
</feature>
<dbReference type="SUPFAM" id="SSF51556">
    <property type="entry name" value="Metallo-dependent hydrolases"/>
    <property type="match status" value="1"/>
</dbReference>
<evidence type="ECO:0000256" key="7">
    <source>
        <dbReference type="PROSITE-ProRule" id="PRU00700"/>
    </source>
</evidence>
<comment type="subcellular location">
    <subcellularLocation>
        <location evidence="5 7">Cytoplasm</location>
    </subcellularLocation>
</comment>
<evidence type="ECO:0000256" key="2">
    <source>
        <dbReference type="ARBA" id="ARBA00022596"/>
    </source>
</evidence>
<comment type="catalytic activity">
    <reaction evidence="5 8">
        <text>urea + 2 H2O + H(+) = hydrogencarbonate + 2 NH4(+)</text>
        <dbReference type="Rhea" id="RHEA:20557"/>
        <dbReference type="ChEBI" id="CHEBI:15377"/>
        <dbReference type="ChEBI" id="CHEBI:15378"/>
        <dbReference type="ChEBI" id="CHEBI:16199"/>
        <dbReference type="ChEBI" id="CHEBI:17544"/>
        <dbReference type="ChEBI" id="CHEBI:28938"/>
        <dbReference type="EC" id="3.5.1.5"/>
    </reaction>
</comment>
<dbReference type="InterPro" id="IPR005848">
    <property type="entry name" value="Urease_asu"/>
</dbReference>
<organism evidence="11 12">
    <name type="scientific">Pseudomonas carassii</name>
    <dbReference type="NCBI Taxonomy" id="3115855"/>
    <lineage>
        <taxon>Bacteria</taxon>
        <taxon>Pseudomonadati</taxon>
        <taxon>Pseudomonadota</taxon>
        <taxon>Gammaproteobacteria</taxon>
        <taxon>Pseudomonadales</taxon>
        <taxon>Pseudomonadaceae</taxon>
        <taxon>Pseudomonas</taxon>
    </lineage>
</organism>
<evidence type="ECO:0000256" key="3">
    <source>
        <dbReference type="ARBA" id="ARBA00022723"/>
    </source>
</evidence>
<dbReference type="SUPFAM" id="SSF51338">
    <property type="entry name" value="Composite domain of metallo-dependent hydrolases"/>
    <property type="match status" value="2"/>
</dbReference>
<dbReference type="GO" id="GO:0009039">
    <property type="term" value="F:urease activity"/>
    <property type="evidence" value="ECO:0007669"/>
    <property type="project" value="UniProtKB-EC"/>
</dbReference>
<keyword evidence="5 7" id="KW-0963">Cytoplasm</keyword>
<gene>
    <name evidence="5 11" type="primary">ureC</name>
    <name evidence="11" type="ORF">V0R62_15275</name>
</gene>
<dbReference type="NCBIfam" id="NF009686">
    <property type="entry name" value="PRK13207.1"/>
    <property type="match status" value="1"/>
</dbReference>
<dbReference type="PANTHER" id="PTHR43440:SF1">
    <property type="entry name" value="UREASE"/>
    <property type="match status" value="1"/>
</dbReference>
<dbReference type="InterPro" id="IPR050112">
    <property type="entry name" value="Urease_alpha_subunit"/>
</dbReference>
<dbReference type="PROSITE" id="PS00145">
    <property type="entry name" value="UREASE_2"/>
    <property type="match status" value="1"/>
</dbReference>
<dbReference type="InterPro" id="IPR011612">
    <property type="entry name" value="Urease_alpha_N_dom"/>
</dbReference>
<dbReference type="NCBIfam" id="NF009685">
    <property type="entry name" value="PRK13206.1"/>
    <property type="match status" value="1"/>
</dbReference>
<dbReference type="Pfam" id="PF01979">
    <property type="entry name" value="Amidohydro_1"/>
    <property type="match status" value="1"/>
</dbReference>
<comment type="pathway">
    <text evidence="1 5">Nitrogen metabolism; urea degradation; CO(2) and NH(3) from urea (urease route): step 1/1.</text>
</comment>
<feature type="domain" description="Urease" evidence="10">
    <location>
        <begin position="129"/>
        <end position="567"/>
    </location>
</feature>
<evidence type="ECO:0000313" key="12">
    <source>
        <dbReference type="Proteomes" id="UP001354227"/>
    </source>
</evidence>
<evidence type="ECO:0000256" key="9">
    <source>
        <dbReference type="RuleBase" id="RU004158"/>
    </source>
</evidence>
<feature type="binding site" description="via carbamate group" evidence="5">
    <location>
        <position position="217"/>
    </location>
    <ligand>
        <name>Ni(2+)</name>
        <dbReference type="ChEBI" id="CHEBI:49786"/>
        <label>2</label>
    </ligand>
</feature>
<dbReference type="InterPro" id="IPR017950">
    <property type="entry name" value="Urease_AS"/>
</dbReference>
<comment type="cofactor">
    <cofactor evidence="5 8">
        <name>Ni cation</name>
        <dbReference type="ChEBI" id="CHEBI:25516"/>
    </cofactor>
    <text evidence="5 8">Binds 2 nickel ions per subunit.</text>
</comment>
<evidence type="ECO:0000259" key="10">
    <source>
        <dbReference type="PROSITE" id="PS51368"/>
    </source>
</evidence>
<feature type="binding site" evidence="5">
    <location>
        <position position="136"/>
    </location>
    <ligand>
        <name>Ni(2+)</name>
        <dbReference type="ChEBI" id="CHEBI:49786"/>
        <label>1</label>
    </ligand>
</feature>
<dbReference type="InterPro" id="IPR006680">
    <property type="entry name" value="Amidohydro-rel"/>
</dbReference>
<dbReference type="EMBL" id="JAZDCT010000019">
    <property type="protein sequence ID" value="MEE1889022.1"/>
    <property type="molecule type" value="Genomic_DNA"/>
</dbReference>
<dbReference type="Proteomes" id="UP001354227">
    <property type="component" value="Unassembled WGS sequence"/>
</dbReference>
<dbReference type="NCBIfam" id="TIGR01792">
    <property type="entry name" value="urease_alph"/>
    <property type="match status" value="1"/>
</dbReference>
<dbReference type="EC" id="3.5.1.5" evidence="5 6"/>
<dbReference type="PRINTS" id="PR01752">
    <property type="entry name" value="UREASE"/>
</dbReference>
<dbReference type="InterPro" id="IPR017951">
    <property type="entry name" value="Urease_asu_c"/>
</dbReference>
<dbReference type="InterPro" id="IPR011059">
    <property type="entry name" value="Metal-dep_hydrolase_composite"/>
</dbReference>
<sequence>MSRISRQAYADMFGPTVGDRVRLADTALWVEVEKDFTIYGEEVKFGGGKVIRDGMGQGQMLAAEAMDLVLTNALIIDHWGIVKADIGVKHGRIAAIGKAGNPDVQPGVTVPVGPGTEVIAAEGKIVTAGGIDSHIHFICPQQVEEALTSGVTTFIGGGTGPATGTNATTCTPGPWYLARMLQAADCLPINIGLLGKGNASRPEALREQIAAGAVGLKLHEDWGSTPAAIDCCLGVAEEMDIQVAIHTDTLNESGCIEDTLAAIGERTIHTFHTEGAGGGHAPDIIRAAGQANVLPSSTNPTLPYTVNTVDEHLDMLMVCHHLDPSIAEDVAFAESRIRRETIAAEDILHDMGAFAMTSSDSQAMGRVGEVVLRTWQVAHQMKLRRGPLAPDGAYSDNFRVKRYIAKYTINPALTHGIAHEVGSVEVGKLADLVLWAPAFFAVKPALVLKGGMIATAPMGDINGSIPTPQPVHYRPMFGALGAARHATRMTFLPQAALDRDLPHELKLQSLIGVAHGCRRVRKADMIHNTLQPLIEVDAQTYQVRADGELLVCEPAHELPLAQRYFLF</sequence>
<name>A0ABU7HDJ5_9PSED</name>
<comment type="caution">
    <text evidence="11">The sequence shown here is derived from an EMBL/GenBank/DDBJ whole genome shotgun (WGS) entry which is preliminary data.</text>
</comment>
<comment type="similarity">
    <text evidence="5 9">Belongs to the metallo-dependent hydrolases superfamily. Urease alpha subunit family.</text>
</comment>
<feature type="modified residue" description="N6-carboxylysine" evidence="5">
    <location>
        <position position="217"/>
    </location>
</feature>
<dbReference type="Gene3D" id="2.30.40.10">
    <property type="entry name" value="Urease, subunit C, domain 1"/>
    <property type="match status" value="1"/>
</dbReference>
<dbReference type="Pfam" id="PF00449">
    <property type="entry name" value="Urease_alpha"/>
    <property type="match status" value="1"/>
</dbReference>